<evidence type="ECO:0000256" key="8">
    <source>
        <dbReference type="PROSITE-ProRule" id="PRU00779"/>
    </source>
</evidence>
<accession>A0AAD9UG28</accession>
<evidence type="ECO:0000256" key="1">
    <source>
        <dbReference type="ARBA" id="ARBA00004370"/>
    </source>
</evidence>
<dbReference type="PANTHER" id="PTHR22762">
    <property type="entry name" value="ALPHA-GLUCOSIDASE"/>
    <property type="match status" value="1"/>
</dbReference>
<name>A0AAD9UG28_RIDPI</name>
<comment type="caution">
    <text evidence="10">The sequence shown here is derived from an EMBL/GenBank/DDBJ whole genome shotgun (WGS) entry which is preliminary data.</text>
</comment>
<feature type="domain" description="P-type" evidence="9">
    <location>
        <begin position="677"/>
        <end position="732"/>
    </location>
</feature>
<dbReference type="SUPFAM" id="SSF51445">
    <property type="entry name" value="(Trans)glycosidases"/>
    <property type="match status" value="2"/>
</dbReference>
<evidence type="ECO:0000256" key="5">
    <source>
        <dbReference type="ARBA" id="ARBA00023157"/>
    </source>
</evidence>
<reference evidence="10" key="1">
    <citation type="journal article" date="2023" name="Mol. Biol. Evol.">
        <title>Third-Generation Sequencing Reveals the Adaptive Role of the Epigenome in Three Deep-Sea Polychaetes.</title>
        <authorList>
            <person name="Perez M."/>
            <person name="Aroh O."/>
            <person name="Sun Y."/>
            <person name="Lan Y."/>
            <person name="Juniper S.K."/>
            <person name="Young C.R."/>
            <person name="Angers B."/>
            <person name="Qian P.Y."/>
        </authorList>
    </citation>
    <scope>NUCLEOTIDE SEQUENCE</scope>
    <source>
        <strain evidence="10">R07B-5</strain>
    </source>
</reference>
<keyword evidence="4" id="KW-0472">Membrane</keyword>
<comment type="similarity">
    <text evidence="2">Belongs to the glycosyl hydrolase 31 family.</text>
</comment>
<dbReference type="InterPro" id="IPR044913">
    <property type="entry name" value="P_trefoil_dom_sf"/>
</dbReference>
<dbReference type="SUPFAM" id="SSF74650">
    <property type="entry name" value="Galactose mutarotase-like"/>
    <property type="match status" value="2"/>
</dbReference>
<dbReference type="EMBL" id="JAODUO010000147">
    <property type="protein sequence ID" value="KAK2188014.1"/>
    <property type="molecule type" value="Genomic_DNA"/>
</dbReference>
<feature type="disulfide bond" evidence="8">
    <location>
        <begin position="699"/>
        <end position="714"/>
    </location>
</feature>
<dbReference type="Gene3D" id="3.20.20.80">
    <property type="entry name" value="Glycosidases"/>
    <property type="match status" value="2"/>
</dbReference>
<dbReference type="InterPro" id="IPR017853">
    <property type="entry name" value="GH"/>
</dbReference>
<proteinExistence type="inferred from homology"/>
<dbReference type="Pfam" id="PF00088">
    <property type="entry name" value="Trefoil"/>
    <property type="match status" value="1"/>
</dbReference>
<dbReference type="Gene3D" id="2.60.40.1180">
    <property type="entry name" value="Golgi alpha-mannosidase II"/>
    <property type="match status" value="4"/>
</dbReference>
<dbReference type="SUPFAM" id="SSF57492">
    <property type="entry name" value="Trefoil"/>
    <property type="match status" value="1"/>
</dbReference>
<gene>
    <name evidence="10" type="ORF">NP493_147g04047</name>
</gene>
<keyword evidence="5 8" id="KW-1015">Disulfide bond</keyword>
<dbReference type="GO" id="GO:0016020">
    <property type="term" value="C:membrane"/>
    <property type="evidence" value="ECO:0007669"/>
    <property type="project" value="UniProtKB-SubCell"/>
</dbReference>
<evidence type="ECO:0000256" key="7">
    <source>
        <dbReference type="ARBA" id="ARBA00023295"/>
    </source>
</evidence>
<dbReference type="InterPro" id="IPR000519">
    <property type="entry name" value="P_trefoil_dom"/>
</dbReference>
<evidence type="ECO:0000313" key="10">
    <source>
        <dbReference type="EMBL" id="KAK2188014.1"/>
    </source>
</evidence>
<keyword evidence="7" id="KW-0326">Glycosidase</keyword>
<dbReference type="InterPro" id="IPR013780">
    <property type="entry name" value="Glyco_hydro_b"/>
</dbReference>
<evidence type="ECO:0000259" key="9">
    <source>
        <dbReference type="PROSITE" id="PS51448"/>
    </source>
</evidence>
<dbReference type="PROSITE" id="PS51448">
    <property type="entry name" value="P_TREFOIL_2"/>
    <property type="match status" value="1"/>
</dbReference>
<keyword evidence="3" id="KW-0378">Hydrolase</keyword>
<dbReference type="CDD" id="cd14752">
    <property type="entry name" value="GH31_N"/>
    <property type="match status" value="2"/>
</dbReference>
<dbReference type="GO" id="GO:0030246">
    <property type="term" value="F:carbohydrate binding"/>
    <property type="evidence" value="ECO:0007669"/>
    <property type="project" value="InterPro"/>
</dbReference>
<dbReference type="SUPFAM" id="SSF51011">
    <property type="entry name" value="Glycosyl hydrolase domain"/>
    <property type="match status" value="2"/>
</dbReference>
<comment type="caution">
    <text evidence="8">Lacks conserved residue(s) required for the propagation of feature annotation.</text>
</comment>
<dbReference type="CDD" id="cd06602">
    <property type="entry name" value="GH31_MGAM_SI_GAA"/>
    <property type="match status" value="1"/>
</dbReference>
<keyword evidence="11" id="KW-1185">Reference proteome</keyword>
<evidence type="ECO:0000256" key="4">
    <source>
        <dbReference type="ARBA" id="ARBA00023136"/>
    </source>
</evidence>
<dbReference type="Proteomes" id="UP001209878">
    <property type="component" value="Unassembled WGS sequence"/>
</dbReference>
<protein>
    <recommendedName>
        <fullName evidence="9">P-type domain-containing protein</fullName>
    </recommendedName>
</protein>
<dbReference type="FunFam" id="2.60.40.1180:FF:000001">
    <property type="entry name" value="Maltase-glucoamylase, intestinal"/>
    <property type="match status" value="1"/>
</dbReference>
<dbReference type="Gene3D" id="4.10.110.10">
    <property type="entry name" value="Spasmolytic Protein, domain 1"/>
    <property type="match status" value="1"/>
</dbReference>
<dbReference type="Gene3D" id="2.60.40.1760">
    <property type="entry name" value="glycosyl hydrolase (family 31)"/>
    <property type="match status" value="2"/>
</dbReference>
<dbReference type="GO" id="GO:0005975">
    <property type="term" value="P:carbohydrate metabolic process"/>
    <property type="evidence" value="ECO:0007669"/>
    <property type="project" value="InterPro"/>
</dbReference>
<evidence type="ECO:0000313" key="11">
    <source>
        <dbReference type="Proteomes" id="UP001209878"/>
    </source>
</evidence>
<evidence type="ECO:0000256" key="6">
    <source>
        <dbReference type="ARBA" id="ARBA00023180"/>
    </source>
</evidence>
<keyword evidence="6" id="KW-0325">Glycoprotein</keyword>
<organism evidence="10 11">
    <name type="scientific">Ridgeia piscesae</name>
    <name type="common">Tubeworm</name>
    <dbReference type="NCBI Taxonomy" id="27915"/>
    <lineage>
        <taxon>Eukaryota</taxon>
        <taxon>Metazoa</taxon>
        <taxon>Spiralia</taxon>
        <taxon>Lophotrochozoa</taxon>
        <taxon>Annelida</taxon>
        <taxon>Polychaeta</taxon>
        <taxon>Sedentaria</taxon>
        <taxon>Canalipalpata</taxon>
        <taxon>Sabellida</taxon>
        <taxon>Siboglinidae</taxon>
        <taxon>Ridgeia</taxon>
    </lineage>
</organism>
<evidence type="ECO:0000256" key="2">
    <source>
        <dbReference type="ARBA" id="ARBA00007806"/>
    </source>
</evidence>
<dbReference type="FunFam" id="3.20.20.80:FF:000016">
    <property type="entry name" value="Maltase-glucoamylase, intestinal"/>
    <property type="match status" value="1"/>
</dbReference>
<sequence>MCCLPHGVWHYNQYGVHPFYECVEADGNAHGVFLLNSNAMDYTVSPAPMMVYRTIGGILDFYMFLGSTPERVVQQYTQLIGRPCMPPYWSLGFHLSSRGWRNTSDMETAVTRTLAHGIPLDVVHADVPYMDGKRSFTIDPDHFSRLPSYVRELHEAGMHTIIVLNPPFEVNDSYAPYTTGLAMGMFVTWSNVSVTSSVQPDKKTNHDNVIGRVWPPNDVVFPDFFNDVATPWWGFLVANFSHTLPFDGLRLDMNEPTNFLSNCSSSKWDDPPYGTKASFVYDNESTRLRGRLSDKTLCLATVHDNGQLRHYDVHSLYGWQQTKVTHGPMRGAVRNRRRGVIISQSTYAGSGHYAGHGLGDNSATWTDLRHSIIGMLEFNLFGIPFVGADVCGFSGDCPSKLCRRWHQLGAFYPFFRNNNDNMQQPRDPASYGDDMAKAAKEAVLVRYRLLPYLYTLFHWAHTRGSTVARPVLHEFPRDEVAKSIDNQFMWGAALLISPILTENATSLGIYFPRGRWYDYYGGAVDSADGADYVRVPVDDDTPTPLHLRGGYVVPLQEPGLNTAHSRNNKFGLKVALDDVDGRAEGELFWDDGDTTDTYENGDYYLAYFHADGNKLQMFVQHRSDKAQINSLLLDSVDVMGVSGAAHIYVNDVIHTNFTFNISSQVLRLQSLNLSMPADCNIEWRSSRRPTKEEASRVDCCPEGCGKDKCLVKGCLWAKTQDTAGVPVCYINTQTHGYEFSGIGQLSRKNESTMFGQDLKDIGMLTEMYDHVYRFKLFDPKRERYEVPVALSLSPTKKREFSENVKLDTFTFTLSREDEGRGSMLWNTSFGSVTFSDKFLQLTVGVASPNIYGFGEHGRTRLKHGLQYEVWPMFSSLQNDTTGGSLPGVHPFYLCVEESGKAHGVLLLNSNAMVPSLLPKHFPIPDLTLSSLWKLAEKYCNIEVLLQPTPAVTYRTIGGVLDFYVIIGDNPEEVIQRYTEMIGRPAMPPYWSLGYHMSRDGVRDMEQLHQLVKSTVESDIPLDVLHLHRDTYDGNRDFTWDEQRFPDLPNYVKELQNQHINVLVDLDPHLLSNDTRYRPFHVGVNMDVYVKWATILNPDPEFNPNSILYGWTWLKGKVAFVDFFKENATLFWEGMIDEYHQSVPFSGLSLEMNSPANFGTNRDRASTWPEDDKPYWTLKCPKNMWDDPPYTPRSLSKSRLSDGTICMVATHRDAHRHHYDVHSLYGLKQAAASLRAMRRSTRRRGLLLTRSTYPSTGVLEFNLFGIPLVGADICGTTGNVSAELCERWHQLGAFYPLTRHHNTASNDERDPTSFQAAATSSIRDVLATRYRLLPYLYTLFYFAHTRGSTVARPLFHEYPQDARALDIDRQFLWGSALLISPVLDEGRTEVYVYMPADRWFSYYTGKEVTPSGQMHLIEAPRHHIPLHVRGGYILPVQQPGNTTHQSRLNPLGLIVAPDEWNMAQGNLFWDDGDSICQYHSALS</sequence>
<dbReference type="GO" id="GO:0004558">
    <property type="term" value="F:alpha-1,4-glucosidase activity"/>
    <property type="evidence" value="ECO:0007669"/>
    <property type="project" value="TreeGrafter"/>
</dbReference>
<dbReference type="InterPro" id="IPR048395">
    <property type="entry name" value="Glyco_hydro_31_C"/>
</dbReference>
<dbReference type="InterPro" id="IPR011013">
    <property type="entry name" value="Gal_mutarotase_sf_dom"/>
</dbReference>
<comment type="subcellular location">
    <subcellularLocation>
        <location evidence="1">Membrane</location>
    </subcellularLocation>
</comment>
<dbReference type="InterPro" id="IPR000322">
    <property type="entry name" value="Glyco_hydro_31_TIM"/>
</dbReference>
<dbReference type="Pfam" id="PF01055">
    <property type="entry name" value="Glyco_hydro_31_2nd"/>
    <property type="match status" value="3"/>
</dbReference>
<dbReference type="PANTHER" id="PTHR22762:SF133">
    <property type="entry name" value="P-TYPE DOMAIN-CONTAINING PROTEIN"/>
    <property type="match status" value="1"/>
</dbReference>
<evidence type="ECO:0000256" key="3">
    <source>
        <dbReference type="ARBA" id="ARBA00022801"/>
    </source>
</evidence>
<dbReference type="Pfam" id="PF21365">
    <property type="entry name" value="Glyco_hydro_31_3rd"/>
    <property type="match status" value="2"/>
</dbReference>